<evidence type="ECO:0000313" key="2">
    <source>
        <dbReference type="EMBL" id="TFK30428.1"/>
    </source>
</evidence>
<dbReference type="PANTHER" id="PTHR38696">
    <property type="entry name" value="MEDIATOR OF RNA POLYMERASE II TRANSCRIPTION SUBUNIT 13"/>
    <property type="match status" value="1"/>
</dbReference>
<gene>
    <name evidence="2" type="ORF">FA15DRAFT_8331</name>
</gene>
<dbReference type="AlphaFoldDB" id="A0A5C3LCE6"/>
<organism evidence="2 3">
    <name type="scientific">Coprinopsis marcescibilis</name>
    <name type="common">Agaric fungus</name>
    <name type="synonym">Psathyrella marcescibilis</name>
    <dbReference type="NCBI Taxonomy" id="230819"/>
    <lineage>
        <taxon>Eukaryota</taxon>
        <taxon>Fungi</taxon>
        <taxon>Dikarya</taxon>
        <taxon>Basidiomycota</taxon>
        <taxon>Agaricomycotina</taxon>
        <taxon>Agaricomycetes</taxon>
        <taxon>Agaricomycetidae</taxon>
        <taxon>Agaricales</taxon>
        <taxon>Agaricineae</taxon>
        <taxon>Psathyrellaceae</taxon>
        <taxon>Coprinopsis</taxon>
    </lineage>
</organism>
<evidence type="ECO:0000313" key="3">
    <source>
        <dbReference type="Proteomes" id="UP000307440"/>
    </source>
</evidence>
<protein>
    <submittedName>
        <fullName evidence="2">Uncharacterized protein</fullName>
    </submittedName>
</protein>
<feature type="compositionally biased region" description="Polar residues" evidence="1">
    <location>
        <begin position="46"/>
        <end position="69"/>
    </location>
</feature>
<dbReference type="OrthoDB" id="3255427at2759"/>
<sequence>MSFDAEAYASMQNNAAATSRARKESRRQSTPSGPLSAPQPRKSALKKTSQPVTATPMVSTMDFPQSSHYSGYPITPLTRTRTNSIGHANHESRRRANSNAASNQDHGGIDPPFVPLHLFISFQGYNELRLENITELALRELREKIWPMWPDGVESQPISVNECLVKFRNHPWDMAGPNHLIALRMLHELFTLCCRRGYVFQTAINTGHQQIPRLIFQVQTPDPHSQFFLAYFSSSGRRLTIVNAPSHVDLSLPVQLKSALPRKISTELTTVGVDNLRIIEIKRGINSSGLSSPLLCHLLKLILNPLI</sequence>
<name>A0A5C3LCE6_COPMA</name>
<feature type="region of interest" description="Disordered" evidence="1">
    <location>
        <begin position="1"/>
        <end position="107"/>
    </location>
</feature>
<keyword evidence="3" id="KW-1185">Reference proteome</keyword>
<dbReference type="EMBL" id="ML210146">
    <property type="protein sequence ID" value="TFK30428.1"/>
    <property type="molecule type" value="Genomic_DNA"/>
</dbReference>
<dbReference type="PANTHER" id="PTHR38696:SF1">
    <property type="entry name" value="MEDIATOR OF RNA POLYMERASE II TRANSCRIPTION SUBUNIT 13"/>
    <property type="match status" value="1"/>
</dbReference>
<accession>A0A5C3LCE6</accession>
<evidence type="ECO:0000256" key="1">
    <source>
        <dbReference type="SAM" id="MobiDB-lite"/>
    </source>
</evidence>
<reference evidence="2 3" key="1">
    <citation type="journal article" date="2019" name="Nat. Ecol. Evol.">
        <title>Megaphylogeny resolves global patterns of mushroom evolution.</title>
        <authorList>
            <person name="Varga T."/>
            <person name="Krizsan K."/>
            <person name="Foldi C."/>
            <person name="Dima B."/>
            <person name="Sanchez-Garcia M."/>
            <person name="Sanchez-Ramirez S."/>
            <person name="Szollosi G.J."/>
            <person name="Szarkandi J.G."/>
            <person name="Papp V."/>
            <person name="Albert L."/>
            <person name="Andreopoulos W."/>
            <person name="Angelini C."/>
            <person name="Antonin V."/>
            <person name="Barry K.W."/>
            <person name="Bougher N.L."/>
            <person name="Buchanan P."/>
            <person name="Buyck B."/>
            <person name="Bense V."/>
            <person name="Catcheside P."/>
            <person name="Chovatia M."/>
            <person name="Cooper J."/>
            <person name="Damon W."/>
            <person name="Desjardin D."/>
            <person name="Finy P."/>
            <person name="Geml J."/>
            <person name="Haridas S."/>
            <person name="Hughes K."/>
            <person name="Justo A."/>
            <person name="Karasinski D."/>
            <person name="Kautmanova I."/>
            <person name="Kiss B."/>
            <person name="Kocsube S."/>
            <person name="Kotiranta H."/>
            <person name="LaButti K.M."/>
            <person name="Lechner B.E."/>
            <person name="Liimatainen K."/>
            <person name="Lipzen A."/>
            <person name="Lukacs Z."/>
            <person name="Mihaltcheva S."/>
            <person name="Morgado L.N."/>
            <person name="Niskanen T."/>
            <person name="Noordeloos M.E."/>
            <person name="Ohm R.A."/>
            <person name="Ortiz-Santana B."/>
            <person name="Ovrebo C."/>
            <person name="Racz N."/>
            <person name="Riley R."/>
            <person name="Savchenko A."/>
            <person name="Shiryaev A."/>
            <person name="Soop K."/>
            <person name="Spirin V."/>
            <person name="Szebenyi C."/>
            <person name="Tomsovsky M."/>
            <person name="Tulloss R.E."/>
            <person name="Uehling J."/>
            <person name="Grigoriev I.V."/>
            <person name="Vagvolgyi C."/>
            <person name="Papp T."/>
            <person name="Martin F.M."/>
            <person name="Miettinen O."/>
            <person name="Hibbett D.S."/>
            <person name="Nagy L.G."/>
        </authorList>
    </citation>
    <scope>NUCLEOTIDE SEQUENCE [LARGE SCALE GENOMIC DNA]</scope>
    <source>
        <strain evidence="2 3">CBS 121175</strain>
    </source>
</reference>
<dbReference type="STRING" id="230819.A0A5C3LCE6"/>
<feature type="compositionally biased region" description="Polar residues" evidence="1">
    <location>
        <begin position="77"/>
        <end position="86"/>
    </location>
</feature>
<dbReference type="Proteomes" id="UP000307440">
    <property type="component" value="Unassembled WGS sequence"/>
</dbReference>
<proteinExistence type="predicted"/>